<reference evidence="2 3" key="1">
    <citation type="journal article" date="2017" name="Nat. Microbiol.">
        <title>Natural product diversity associated with the nematode symbionts Photorhabdus and Xenorhabdus.</title>
        <authorList>
            <person name="Tobias N.J."/>
            <person name="Wolff H."/>
            <person name="Djahanschiri B."/>
            <person name="Grundmann F."/>
            <person name="Kronenwerth M."/>
            <person name="Shi Y.M."/>
            <person name="Simonyi S."/>
            <person name="Grun P."/>
            <person name="Shapiro-Ilan D."/>
            <person name="Pidot S.J."/>
            <person name="Stinear T.P."/>
            <person name="Ebersberger I."/>
            <person name="Bode H.B."/>
        </authorList>
    </citation>
    <scope>NUCLEOTIDE SEQUENCE [LARGE SCALE GENOMIC DNA]</scope>
    <source>
        <strain evidence="2 3">DSM 17907</strain>
    </source>
</reference>
<evidence type="ECO:0000313" key="3">
    <source>
        <dbReference type="Proteomes" id="UP000221101"/>
    </source>
</evidence>
<evidence type="ECO:0000313" key="1">
    <source>
        <dbReference type="EMBL" id="PHM69136.1"/>
    </source>
</evidence>
<protein>
    <submittedName>
        <fullName evidence="2">Uncharacterized protein</fullName>
    </submittedName>
</protein>
<organism evidence="2 3">
    <name type="scientific">Xenorhabdus kozodoii</name>
    <dbReference type="NCBI Taxonomy" id="351676"/>
    <lineage>
        <taxon>Bacteria</taxon>
        <taxon>Pseudomonadati</taxon>
        <taxon>Pseudomonadota</taxon>
        <taxon>Gammaproteobacteria</taxon>
        <taxon>Enterobacterales</taxon>
        <taxon>Morganellaceae</taxon>
        <taxon>Xenorhabdus</taxon>
    </lineage>
</organism>
<dbReference type="Proteomes" id="UP000221101">
    <property type="component" value="Unassembled WGS sequence"/>
</dbReference>
<dbReference type="EMBL" id="NJCX01000022">
    <property type="protein sequence ID" value="PHM70893.1"/>
    <property type="molecule type" value="Genomic_DNA"/>
</dbReference>
<comment type="caution">
    <text evidence="2">The sequence shown here is derived from an EMBL/GenBank/DDBJ whole genome shotgun (WGS) entry which is preliminary data.</text>
</comment>
<keyword evidence="3" id="KW-1185">Reference proteome</keyword>
<sequence length="123" mass="13851">MVQGNPRHQVKGLLSPHADIHQRLKLLLVILVSRQIMLAGQVNHLLTDQALFIKTVPQTFCSDVMAFSISVSILLQRGKIQWIRLPNIIKNNMLSGTLGCHEITCDLVICKYIYTCKISCEIP</sequence>
<dbReference type="AlphaFoldDB" id="A0A2D0L5E1"/>
<evidence type="ECO:0000313" key="2">
    <source>
        <dbReference type="EMBL" id="PHM70893.1"/>
    </source>
</evidence>
<gene>
    <name evidence="2" type="ORF">Xkoz_02901</name>
    <name evidence="1" type="ORF">Xkoz_03527</name>
</gene>
<dbReference type="EMBL" id="NJCX01000036">
    <property type="protein sequence ID" value="PHM69136.1"/>
    <property type="molecule type" value="Genomic_DNA"/>
</dbReference>
<name>A0A2D0L5E1_9GAMM</name>
<accession>A0A2D0L5E1</accession>
<proteinExistence type="predicted"/>